<dbReference type="PANTHER" id="PTHR45982:SF1">
    <property type="entry name" value="REGULATOR OF CHROMOSOME CONDENSATION"/>
    <property type="match status" value="1"/>
</dbReference>
<protein>
    <submittedName>
        <fullName evidence="5">Ultraviolet-B receptor UVR8</fullName>
    </submittedName>
</protein>
<gene>
    <name evidence="5" type="ORF">AKO1_009439</name>
</gene>
<accession>A0AAW2ZL26</accession>
<dbReference type="GO" id="GO:0005085">
    <property type="term" value="F:guanyl-nucleotide exchange factor activity"/>
    <property type="evidence" value="ECO:0007669"/>
    <property type="project" value="TreeGrafter"/>
</dbReference>
<dbReference type="AlphaFoldDB" id="A0AAW2ZL26"/>
<dbReference type="Proteomes" id="UP001431209">
    <property type="component" value="Unassembled WGS sequence"/>
</dbReference>
<dbReference type="PROSITE" id="PS50012">
    <property type="entry name" value="RCC1_3"/>
    <property type="match status" value="2"/>
</dbReference>
<keyword evidence="6" id="KW-1185">Reference proteome</keyword>
<feature type="repeat" description="RCC1" evidence="3">
    <location>
        <begin position="196"/>
        <end position="246"/>
    </location>
</feature>
<keyword evidence="2" id="KW-0677">Repeat</keyword>
<reference evidence="5 6" key="1">
    <citation type="submission" date="2024-03" db="EMBL/GenBank/DDBJ databases">
        <title>The Acrasis kona genome and developmental transcriptomes reveal deep origins of eukaryotic multicellular pathways.</title>
        <authorList>
            <person name="Sheikh S."/>
            <person name="Fu C.-J."/>
            <person name="Brown M.W."/>
            <person name="Baldauf S.L."/>
        </authorList>
    </citation>
    <scope>NUCLEOTIDE SEQUENCE [LARGE SCALE GENOMIC DNA]</scope>
    <source>
        <strain evidence="5 6">ATCC MYA-3509</strain>
    </source>
</reference>
<keyword evidence="5" id="KW-0675">Receptor</keyword>
<dbReference type="Pfam" id="PF13540">
    <property type="entry name" value="RCC1_2"/>
    <property type="match status" value="1"/>
</dbReference>
<evidence type="ECO:0000256" key="2">
    <source>
        <dbReference type="ARBA" id="ARBA00022737"/>
    </source>
</evidence>
<dbReference type="InterPro" id="IPR009091">
    <property type="entry name" value="RCC1/BLIP-II"/>
</dbReference>
<dbReference type="InterPro" id="IPR051553">
    <property type="entry name" value="Ran_GTPase-activating"/>
</dbReference>
<dbReference type="PRINTS" id="PR00633">
    <property type="entry name" value="RCCNDNSATION"/>
</dbReference>
<dbReference type="InterPro" id="IPR058923">
    <property type="entry name" value="RCC1-like_dom"/>
</dbReference>
<dbReference type="SUPFAM" id="SSF50985">
    <property type="entry name" value="RCC1/BLIP-II"/>
    <property type="match status" value="1"/>
</dbReference>
<dbReference type="PANTHER" id="PTHR45982">
    <property type="entry name" value="REGULATOR OF CHROMOSOME CONDENSATION"/>
    <property type="match status" value="1"/>
</dbReference>
<evidence type="ECO:0000256" key="3">
    <source>
        <dbReference type="PROSITE-ProRule" id="PRU00235"/>
    </source>
</evidence>
<evidence type="ECO:0000313" key="5">
    <source>
        <dbReference type="EMBL" id="KAL0490024.1"/>
    </source>
</evidence>
<comment type="caution">
    <text evidence="5">The sequence shown here is derived from an EMBL/GenBank/DDBJ whole genome shotgun (WGS) entry which is preliminary data.</text>
</comment>
<feature type="repeat" description="RCC1" evidence="3">
    <location>
        <begin position="247"/>
        <end position="299"/>
    </location>
</feature>
<dbReference type="InterPro" id="IPR000408">
    <property type="entry name" value="Reg_chr_condens"/>
</dbReference>
<name>A0AAW2ZL26_9EUKA</name>
<sequence length="411" mass="45683">MNPSYYRLFRAPAFKQTKRQISKLNTLSWGNFGSIHAYLAPKHVTLPGVKKISCGYDHMMYIDQKNNIGMFGKNACGQLAIDPEEESIIKEPIQLLSEQFATEEEYKLIKQDIPQDLIDPDHIKFSEVFCGRQFTFLLSLDRKKLFAVGNNDSGQLGLGVRHKIFHKVIQVKLPTEGEIENVYCAYHHNFVTMCNGDVYVFGMNNYGCLGTGEDFNEIKPRHLPDLSGIVKQISASATHSAFLLKDGNLLTTGRGIDGQLGLEPDVKVVYSPKQVKCPDDSGFDHISCGVAHTLAISKLGNVYSWGKGLTLDTRQGEDERPDETDAELLLNIPNYKSSDKTILRSGAYFSVLYHPSLGVMAHGVGQDGQLGNGERNGLFGFQSVANQPSNLEIEQIECGFNYVFATSPNWS</sequence>
<organism evidence="5 6">
    <name type="scientific">Acrasis kona</name>
    <dbReference type="NCBI Taxonomy" id="1008807"/>
    <lineage>
        <taxon>Eukaryota</taxon>
        <taxon>Discoba</taxon>
        <taxon>Heterolobosea</taxon>
        <taxon>Tetramitia</taxon>
        <taxon>Eutetramitia</taxon>
        <taxon>Acrasidae</taxon>
        <taxon>Acrasis</taxon>
    </lineage>
</organism>
<evidence type="ECO:0000313" key="6">
    <source>
        <dbReference type="Proteomes" id="UP001431209"/>
    </source>
</evidence>
<dbReference type="Pfam" id="PF25390">
    <property type="entry name" value="WD40_RLD"/>
    <property type="match status" value="1"/>
</dbReference>
<evidence type="ECO:0000256" key="1">
    <source>
        <dbReference type="ARBA" id="ARBA00022658"/>
    </source>
</evidence>
<dbReference type="EMBL" id="JAOPGA020001632">
    <property type="protein sequence ID" value="KAL0490024.1"/>
    <property type="molecule type" value="Genomic_DNA"/>
</dbReference>
<dbReference type="Gene3D" id="2.130.10.30">
    <property type="entry name" value="Regulator of chromosome condensation 1/beta-lactamase-inhibitor protein II"/>
    <property type="match status" value="2"/>
</dbReference>
<evidence type="ECO:0000259" key="4">
    <source>
        <dbReference type="Pfam" id="PF25390"/>
    </source>
</evidence>
<feature type="domain" description="RCC1-like" evidence="4">
    <location>
        <begin position="110"/>
        <end position="321"/>
    </location>
</feature>
<keyword evidence="1" id="KW-0344">Guanine-nucleotide releasing factor</keyword>
<proteinExistence type="predicted"/>
<dbReference type="GO" id="GO:0005737">
    <property type="term" value="C:cytoplasm"/>
    <property type="evidence" value="ECO:0007669"/>
    <property type="project" value="TreeGrafter"/>
</dbReference>